<accession>A0ABS5D1J7</accession>
<reference evidence="8 9" key="1">
    <citation type="submission" date="2021-04" db="EMBL/GenBank/DDBJ databases">
        <title>Description of novel Flavobacterium sp. F-328.</title>
        <authorList>
            <person name="Saticioglu I.B."/>
        </authorList>
    </citation>
    <scope>NUCLEOTIDE SEQUENCE [LARGE SCALE GENOMIC DNA]</scope>
    <source>
        <strain evidence="8 9">F-328</strain>
    </source>
</reference>
<evidence type="ECO:0000259" key="6">
    <source>
        <dbReference type="Pfam" id="PF07980"/>
    </source>
</evidence>
<proteinExistence type="inferred from homology"/>
<sequence>MKKIVYLFALSVALNSCTEEDITFAPYNSVSEAIVIRNLGDLENALTGAYSYMIKNGGAGGYGTEFVIDTEIMTDNLILKVEGRQSNANGFRLQSVPNSSHFDYYSSAYRTAEAATRVLDNLDAAPQSPARDNVEGQARFLRALNNFDLVRIYGKIPTQSADANASLGMYYLDVVDPFSKPSRPTVADSYKKILDDLLLAKDLVGTTNTLASGKASKAAVYALLSRVYLYLGDYPKVIEFGNLAVAGTPVCPRASFTGLWDDVNSAGVLFKLRIEQVDGVTPGVVYNQTVTAGIRSEYVVPKSFADLFSATDIRKTAYMRTSPYQGINYNHIIKFDGRLTGNPAIVDIKVLRVEEVYLNMAEAQYRINGGGLAFLDAVRAQRYSAFVSGNETGTALLNAIMLERRLELAFEMDRFFTLKRLGLPMVRNAVEGDRADGTGTKVEAVALTIPAGDFKWQLPIPQFQRDLNSNLQQNPGY</sequence>
<dbReference type="Gene3D" id="1.25.40.390">
    <property type="match status" value="1"/>
</dbReference>
<dbReference type="Proteomes" id="UP000679008">
    <property type="component" value="Unassembled WGS sequence"/>
</dbReference>
<evidence type="ECO:0000256" key="4">
    <source>
        <dbReference type="ARBA" id="ARBA00023136"/>
    </source>
</evidence>
<feature type="domain" description="RagB/SusD" evidence="6">
    <location>
        <begin position="346"/>
        <end position="477"/>
    </location>
</feature>
<dbReference type="InterPro" id="IPR033985">
    <property type="entry name" value="SusD-like_N"/>
</dbReference>
<dbReference type="Pfam" id="PF07980">
    <property type="entry name" value="SusD_RagB"/>
    <property type="match status" value="1"/>
</dbReference>
<name>A0ABS5D1J7_9FLAO</name>
<dbReference type="InterPro" id="IPR011990">
    <property type="entry name" value="TPR-like_helical_dom_sf"/>
</dbReference>
<evidence type="ECO:0000313" key="8">
    <source>
        <dbReference type="EMBL" id="MBQ0907900.1"/>
    </source>
</evidence>
<dbReference type="InterPro" id="IPR012944">
    <property type="entry name" value="SusD_RagB_dom"/>
</dbReference>
<keyword evidence="4" id="KW-0472">Membrane</keyword>
<comment type="similarity">
    <text evidence="2">Belongs to the SusD family.</text>
</comment>
<dbReference type="Gene3D" id="1.25.40.900">
    <property type="match status" value="1"/>
</dbReference>
<comment type="caution">
    <text evidence="8">The sequence shown here is derived from an EMBL/GenBank/DDBJ whole genome shotgun (WGS) entry which is preliminary data.</text>
</comment>
<organism evidence="8 9">
    <name type="scientific">Flavobacterium erciyesense</name>
    <dbReference type="NCBI Taxonomy" id="2825842"/>
    <lineage>
        <taxon>Bacteria</taxon>
        <taxon>Pseudomonadati</taxon>
        <taxon>Bacteroidota</taxon>
        <taxon>Flavobacteriia</taxon>
        <taxon>Flavobacteriales</taxon>
        <taxon>Flavobacteriaceae</taxon>
        <taxon>Flavobacterium</taxon>
    </lineage>
</organism>
<dbReference type="EMBL" id="JAGPXB010000002">
    <property type="protein sequence ID" value="MBQ0907900.1"/>
    <property type="molecule type" value="Genomic_DNA"/>
</dbReference>
<dbReference type="Gene3D" id="2.20.20.130">
    <property type="match status" value="1"/>
</dbReference>
<evidence type="ECO:0000313" key="9">
    <source>
        <dbReference type="Proteomes" id="UP000679008"/>
    </source>
</evidence>
<protein>
    <submittedName>
        <fullName evidence="8">RagB/SusD family nutrient uptake outer membrane protein</fullName>
    </submittedName>
</protein>
<evidence type="ECO:0000256" key="1">
    <source>
        <dbReference type="ARBA" id="ARBA00004442"/>
    </source>
</evidence>
<keyword evidence="9" id="KW-1185">Reference proteome</keyword>
<gene>
    <name evidence="8" type="ORF">KBJ98_04205</name>
</gene>
<dbReference type="SUPFAM" id="SSF48452">
    <property type="entry name" value="TPR-like"/>
    <property type="match status" value="1"/>
</dbReference>
<dbReference type="Pfam" id="PF14322">
    <property type="entry name" value="SusD-like_3"/>
    <property type="match status" value="1"/>
</dbReference>
<keyword evidence="3" id="KW-0732">Signal</keyword>
<dbReference type="RefSeq" id="WP_210788406.1">
    <property type="nucleotide sequence ID" value="NZ_JAGPXB010000002.1"/>
</dbReference>
<evidence type="ECO:0000256" key="3">
    <source>
        <dbReference type="ARBA" id="ARBA00022729"/>
    </source>
</evidence>
<comment type="subcellular location">
    <subcellularLocation>
        <location evidence="1">Cell outer membrane</location>
    </subcellularLocation>
</comment>
<feature type="domain" description="SusD-like N-terminal" evidence="7">
    <location>
        <begin position="98"/>
        <end position="229"/>
    </location>
</feature>
<evidence type="ECO:0000259" key="7">
    <source>
        <dbReference type="Pfam" id="PF14322"/>
    </source>
</evidence>
<evidence type="ECO:0000256" key="5">
    <source>
        <dbReference type="ARBA" id="ARBA00023237"/>
    </source>
</evidence>
<keyword evidence="5" id="KW-0998">Cell outer membrane</keyword>
<evidence type="ECO:0000256" key="2">
    <source>
        <dbReference type="ARBA" id="ARBA00006275"/>
    </source>
</evidence>